<keyword evidence="3" id="KW-1185">Reference proteome</keyword>
<gene>
    <name evidence="2" type="ORF">HUJ06_016672</name>
</gene>
<evidence type="ECO:0000313" key="3">
    <source>
        <dbReference type="Proteomes" id="UP000607653"/>
    </source>
</evidence>
<feature type="transmembrane region" description="Helical" evidence="1">
    <location>
        <begin position="12"/>
        <end position="30"/>
    </location>
</feature>
<comment type="caution">
    <text evidence="2">The sequence shown here is derived from an EMBL/GenBank/DDBJ whole genome shotgun (WGS) entry which is preliminary data.</text>
</comment>
<keyword evidence="1" id="KW-0812">Transmembrane</keyword>
<reference evidence="2 3" key="1">
    <citation type="journal article" date="2020" name="Mol. Biol. Evol.">
        <title>Distinct Expression and Methylation Patterns for Genes with Different Fates following a Single Whole-Genome Duplication in Flowering Plants.</title>
        <authorList>
            <person name="Shi T."/>
            <person name="Rahmani R.S."/>
            <person name="Gugger P.F."/>
            <person name="Wang M."/>
            <person name="Li H."/>
            <person name="Zhang Y."/>
            <person name="Li Z."/>
            <person name="Wang Q."/>
            <person name="Van de Peer Y."/>
            <person name="Marchal K."/>
            <person name="Chen J."/>
        </authorList>
    </citation>
    <scope>NUCLEOTIDE SEQUENCE [LARGE SCALE GENOMIC DNA]</scope>
    <source>
        <tissue evidence="2">Leaf</tissue>
    </source>
</reference>
<dbReference type="AlphaFoldDB" id="A0A822ZTQ0"/>
<keyword evidence="1" id="KW-1133">Transmembrane helix</keyword>
<dbReference type="EMBL" id="DUZY01000008">
    <property type="protein sequence ID" value="DAD46735.1"/>
    <property type="molecule type" value="Genomic_DNA"/>
</dbReference>
<protein>
    <submittedName>
        <fullName evidence="2">Uncharacterized protein</fullName>
    </submittedName>
</protein>
<proteinExistence type="predicted"/>
<organism evidence="2 3">
    <name type="scientific">Nelumbo nucifera</name>
    <name type="common">Sacred lotus</name>
    <dbReference type="NCBI Taxonomy" id="4432"/>
    <lineage>
        <taxon>Eukaryota</taxon>
        <taxon>Viridiplantae</taxon>
        <taxon>Streptophyta</taxon>
        <taxon>Embryophyta</taxon>
        <taxon>Tracheophyta</taxon>
        <taxon>Spermatophyta</taxon>
        <taxon>Magnoliopsida</taxon>
        <taxon>Proteales</taxon>
        <taxon>Nelumbonaceae</taxon>
        <taxon>Nelumbo</taxon>
    </lineage>
</organism>
<name>A0A822ZTQ0_NELNU</name>
<keyword evidence="1" id="KW-0472">Membrane</keyword>
<dbReference type="Proteomes" id="UP000607653">
    <property type="component" value="Unassembled WGS sequence"/>
</dbReference>
<sequence>MVGQNADSKLVRLLNFIGIGVFCTIAINMWRDVQRKSLQQKTKAFETKALGLVYNAIKQ</sequence>
<evidence type="ECO:0000313" key="2">
    <source>
        <dbReference type="EMBL" id="DAD46735.1"/>
    </source>
</evidence>
<accession>A0A822ZTQ0</accession>
<evidence type="ECO:0000256" key="1">
    <source>
        <dbReference type="SAM" id="Phobius"/>
    </source>
</evidence>